<dbReference type="Pfam" id="PF21699">
    <property type="entry name" value="TM1266-like"/>
    <property type="match status" value="1"/>
</dbReference>
<evidence type="ECO:0000313" key="2">
    <source>
        <dbReference type="Proteomes" id="UP000698963"/>
    </source>
</evidence>
<organism evidence="1 2">
    <name type="scientific">Mailhella massiliensis</name>
    <dbReference type="NCBI Taxonomy" id="1903261"/>
    <lineage>
        <taxon>Bacteria</taxon>
        <taxon>Pseudomonadati</taxon>
        <taxon>Thermodesulfobacteriota</taxon>
        <taxon>Desulfovibrionia</taxon>
        <taxon>Desulfovibrionales</taxon>
        <taxon>Desulfovibrionaceae</taxon>
        <taxon>Mailhella</taxon>
    </lineage>
</organism>
<reference evidence="1" key="2">
    <citation type="submission" date="2021-09" db="EMBL/GenBank/DDBJ databases">
        <authorList>
            <person name="Gilroy R."/>
        </authorList>
    </citation>
    <scope>NUCLEOTIDE SEQUENCE</scope>
    <source>
        <strain evidence="1">ChiGjej2B2-19336</strain>
    </source>
</reference>
<protein>
    <submittedName>
        <fullName evidence="1">Iron-only hydrogenase system regulator</fullName>
    </submittedName>
</protein>
<dbReference type="NCBIfam" id="TIGR03959">
    <property type="entry name" value="hyd_TM1266"/>
    <property type="match status" value="1"/>
</dbReference>
<accession>A0A921DTP6</accession>
<dbReference type="InterPro" id="IPR027271">
    <property type="entry name" value="Acetolactate_synth/TF_NikR_C"/>
</dbReference>
<evidence type="ECO:0000313" key="1">
    <source>
        <dbReference type="EMBL" id="HJD98312.1"/>
    </source>
</evidence>
<name>A0A921DTP6_9BACT</name>
<comment type="caution">
    <text evidence="1">The sequence shown here is derived from an EMBL/GenBank/DDBJ whole genome shotgun (WGS) entry which is preliminary data.</text>
</comment>
<proteinExistence type="predicted"/>
<dbReference type="EMBL" id="DYZA01000241">
    <property type="protein sequence ID" value="HJD98312.1"/>
    <property type="molecule type" value="Genomic_DNA"/>
</dbReference>
<dbReference type="Gene3D" id="3.30.70.1150">
    <property type="entry name" value="ACT-like. Chain A, domain 2"/>
    <property type="match status" value="1"/>
</dbReference>
<dbReference type="SUPFAM" id="SSF55021">
    <property type="entry name" value="ACT-like"/>
    <property type="match status" value="1"/>
</dbReference>
<reference evidence="1" key="1">
    <citation type="journal article" date="2021" name="PeerJ">
        <title>Extensive microbial diversity within the chicken gut microbiome revealed by metagenomics and culture.</title>
        <authorList>
            <person name="Gilroy R."/>
            <person name="Ravi A."/>
            <person name="Getino M."/>
            <person name="Pursley I."/>
            <person name="Horton D.L."/>
            <person name="Alikhan N.F."/>
            <person name="Baker D."/>
            <person name="Gharbi K."/>
            <person name="Hall N."/>
            <person name="Watson M."/>
            <person name="Adriaenssens E.M."/>
            <person name="Foster-Nyarko E."/>
            <person name="Jarju S."/>
            <person name="Secka A."/>
            <person name="Antonio M."/>
            <person name="Oren A."/>
            <person name="Chaudhuri R.R."/>
            <person name="La Ragione R."/>
            <person name="Hildebrand F."/>
            <person name="Pallen M.J."/>
        </authorList>
    </citation>
    <scope>NUCLEOTIDE SEQUENCE</scope>
    <source>
        <strain evidence="1">ChiGjej2B2-19336</strain>
    </source>
</reference>
<dbReference type="InterPro" id="IPR045865">
    <property type="entry name" value="ACT-like_dom_sf"/>
</dbReference>
<sequence>MEENRLGIVGIIVEDIEASAALNAILHQYADIIVGRLGIPYRDRGVSIISLAVDGSNEAISAMTGKIGQLEHVSVKSVITKM</sequence>
<dbReference type="Proteomes" id="UP000698963">
    <property type="component" value="Unassembled WGS sequence"/>
</dbReference>
<gene>
    <name evidence="1" type="ORF">K8W16_11800</name>
</gene>
<dbReference type="AlphaFoldDB" id="A0A921DTP6"/>
<dbReference type="InterPro" id="IPR023860">
    <property type="entry name" value="FeFe-hyd_TM1266"/>
</dbReference>
<dbReference type="RefSeq" id="WP_304124082.1">
    <property type="nucleotide sequence ID" value="NZ_DYZA01000241.1"/>
</dbReference>